<dbReference type="Gene3D" id="3.40.50.2300">
    <property type="match status" value="1"/>
</dbReference>
<reference evidence="3 4" key="1">
    <citation type="journal article" date="2008" name="Int. J. Syst. Evol. Microbiol.">
        <title>Description of Roseateles aquatilis sp. nov. and Roseateles terrae sp. nov., in the class Betaproteobacteria, and emended description of the genus Roseateles.</title>
        <authorList>
            <person name="Gomila M."/>
            <person name="Bowien B."/>
            <person name="Falsen E."/>
            <person name="Moore E.R."/>
            <person name="Lalucat J."/>
        </authorList>
    </citation>
    <scope>NUCLEOTIDE SEQUENCE [LARGE SCALE GENOMIC DNA]</scope>
    <source>
        <strain evidence="3 4">CCUG 48205</strain>
    </source>
</reference>
<dbReference type="PANTHER" id="PTHR45526:SF1">
    <property type="entry name" value="TRANSCRIPTIONAL REGULATORY PROTEIN DCUR-RELATED"/>
    <property type="match status" value="1"/>
</dbReference>
<evidence type="ECO:0000313" key="4">
    <source>
        <dbReference type="Proteomes" id="UP000197468"/>
    </source>
</evidence>
<accession>A0A246JMN2</accession>
<keyword evidence="4" id="KW-1185">Reference proteome</keyword>
<keyword evidence="1" id="KW-0597">Phosphoprotein</keyword>
<dbReference type="OrthoDB" id="9152510at2"/>
<dbReference type="PANTHER" id="PTHR45526">
    <property type="entry name" value="TRANSCRIPTIONAL REGULATORY PROTEIN DPIA"/>
    <property type="match status" value="1"/>
</dbReference>
<dbReference type="Proteomes" id="UP000197468">
    <property type="component" value="Unassembled WGS sequence"/>
</dbReference>
<sequence>MKVAVIEDNVPVRQLLVRRAEKLDGITVVAQASGEDEAVDAVMATAPDVVVLDLQLAQGTGLSVLSRIRRRDFAGRVFVLSSEDSALYAGLCRGRGADAFYDKAFDFEQLLADLNDLSRRAAAHGATGAPAQIPLND</sequence>
<dbReference type="Pfam" id="PF00072">
    <property type="entry name" value="Response_reg"/>
    <property type="match status" value="1"/>
</dbReference>
<dbReference type="EMBL" id="NIOF01000001">
    <property type="protein sequence ID" value="OWQ93810.1"/>
    <property type="molecule type" value="Genomic_DNA"/>
</dbReference>
<dbReference type="RefSeq" id="WP_088383099.1">
    <property type="nucleotide sequence ID" value="NZ_NIOF01000001.1"/>
</dbReference>
<dbReference type="InterPro" id="IPR001789">
    <property type="entry name" value="Sig_transdc_resp-reg_receiver"/>
</dbReference>
<dbReference type="SMART" id="SM00448">
    <property type="entry name" value="REC"/>
    <property type="match status" value="1"/>
</dbReference>
<proteinExistence type="predicted"/>
<organism evidence="3 4">
    <name type="scientific">Roseateles aquatilis</name>
    <dbReference type="NCBI Taxonomy" id="431061"/>
    <lineage>
        <taxon>Bacteria</taxon>
        <taxon>Pseudomonadati</taxon>
        <taxon>Pseudomonadota</taxon>
        <taxon>Betaproteobacteria</taxon>
        <taxon>Burkholderiales</taxon>
        <taxon>Sphaerotilaceae</taxon>
        <taxon>Roseateles</taxon>
    </lineage>
</organism>
<feature type="domain" description="Response regulatory" evidence="2">
    <location>
        <begin position="2"/>
        <end position="118"/>
    </location>
</feature>
<evidence type="ECO:0000313" key="3">
    <source>
        <dbReference type="EMBL" id="OWQ93810.1"/>
    </source>
</evidence>
<dbReference type="InterPro" id="IPR058245">
    <property type="entry name" value="NreC/VraR/RcsB-like_REC"/>
</dbReference>
<dbReference type="SUPFAM" id="SSF52172">
    <property type="entry name" value="CheY-like"/>
    <property type="match status" value="1"/>
</dbReference>
<dbReference type="CDD" id="cd17535">
    <property type="entry name" value="REC_NarL-like"/>
    <property type="match status" value="1"/>
</dbReference>
<feature type="modified residue" description="4-aspartylphosphate" evidence="1">
    <location>
        <position position="53"/>
    </location>
</feature>
<evidence type="ECO:0000256" key="1">
    <source>
        <dbReference type="PROSITE-ProRule" id="PRU00169"/>
    </source>
</evidence>
<dbReference type="GO" id="GO:0000156">
    <property type="term" value="F:phosphorelay response regulator activity"/>
    <property type="evidence" value="ECO:0007669"/>
    <property type="project" value="TreeGrafter"/>
</dbReference>
<protein>
    <recommendedName>
        <fullName evidence="2">Response regulatory domain-containing protein</fullName>
    </recommendedName>
</protein>
<dbReference type="InterPro" id="IPR011006">
    <property type="entry name" value="CheY-like_superfamily"/>
</dbReference>
<gene>
    <name evidence="3" type="ORF">CDN99_05075</name>
</gene>
<dbReference type="InterPro" id="IPR051271">
    <property type="entry name" value="2C-system_Tx_regulators"/>
</dbReference>
<dbReference type="PROSITE" id="PS50110">
    <property type="entry name" value="RESPONSE_REGULATORY"/>
    <property type="match status" value="1"/>
</dbReference>
<dbReference type="AlphaFoldDB" id="A0A246JMN2"/>
<name>A0A246JMN2_9BURK</name>
<evidence type="ECO:0000259" key="2">
    <source>
        <dbReference type="PROSITE" id="PS50110"/>
    </source>
</evidence>
<comment type="caution">
    <text evidence="3">The sequence shown here is derived from an EMBL/GenBank/DDBJ whole genome shotgun (WGS) entry which is preliminary data.</text>
</comment>